<name>A0ABD0NRN0_CIRMR</name>
<accession>A0ABD0NRN0</accession>
<evidence type="ECO:0000256" key="1">
    <source>
        <dbReference type="SAM" id="MobiDB-lite"/>
    </source>
</evidence>
<dbReference type="EMBL" id="JAMKFB020000021">
    <property type="protein sequence ID" value="KAL0163008.1"/>
    <property type="molecule type" value="Genomic_DNA"/>
</dbReference>
<dbReference type="Proteomes" id="UP001529510">
    <property type="component" value="Unassembled WGS sequence"/>
</dbReference>
<dbReference type="AlphaFoldDB" id="A0ABD0NRN0"/>
<evidence type="ECO:0000313" key="2">
    <source>
        <dbReference type="EMBL" id="KAL0163008.1"/>
    </source>
</evidence>
<reference evidence="2 3" key="1">
    <citation type="submission" date="2024-05" db="EMBL/GenBank/DDBJ databases">
        <title>Genome sequencing and assembly of Indian major carp, Cirrhinus mrigala (Hamilton, 1822).</title>
        <authorList>
            <person name="Mohindra V."/>
            <person name="Chowdhury L.M."/>
            <person name="Lal K."/>
            <person name="Jena J.K."/>
        </authorList>
    </citation>
    <scope>NUCLEOTIDE SEQUENCE [LARGE SCALE GENOMIC DNA]</scope>
    <source>
        <strain evidence="2">CM1030</strain>
        <tissue evidence="2">Blood</tissue>
    </source>
</reference>
<organism evidence="2 3">
    <name type="scientific">Cirrhinus mrigala</name>
    <name type="common">Mrigala</name>
    <dbReference type="NCBI Taxonomy" id="683832"/>
    <lineage>
        <taxon>Eukaryota</taxon>
        <taxon>Metazoa</taxon>
        <taxon>Chordata</taxon>
        <taxon>Craniata</taxon>
        <taxon>Vertebrata</taxon>
        <taxon>Euteleostomi</taxon>
        <taxon>Actinopterygii</taxon>
        <taxon>Neopterygii</taxon>
        <taxon>Teleostei</taxon>
        <taxon>Ostariophysi</taxon>
        <taxon>Cypriniformes</taxon>
        <taxon>Cyprinidae</taxon>
        <taxon>Labeoninae</taxon>
        <taxon>Labeonini</taxon>
        <taxon>Cirrhinus</taxon>
    </lineage>
</organism>
<proteinExistence type="predicted"/>
<comment type="caution">
    <text evidence="2">The sequence shown here is derived from an EMBL/GenBank/DDBJ whole genome shotgun (WGS) entry which is preliminary data.</text>
</comment>
<keyword evidence="3" id="KW-1185">Reference proteome</keyword>
<sequence length="78" mass="8747">SFAPICFAIKWKENDLLPLEKNRVRLDDDSDEDGMKGEVQEGAELALGLVEAAREPTQPPLIEEKKPVLSQEELEAKQ</sequence>
<feature type="non-terminal residue" evidence="2">
    <location>
        <position position="1"/>
    </location>
</feature>
<feature type="non-terminal residue" evidence="2">
    <location>
        <position position="78"/>
    </location>
</feature>
<protein>
    <submittedName>
        <fullName evidence="2">Uncharacterized protein</fullName>
    </submittedName>
</protein>
<gene>
    <name evidence="2" type="ORF">M9458_042404</name>
</gene>
<evidence type="ECO:0000313" key="3">
    <source>
        <dbReference type="Proteomes" id="UP001529510"/>
    </source>
</evidence>
<feature type="region of interest" description="Disordered" evidence="1">
    <location>
        <begin position="55"/>
        <end position="78"/>
    </location>
</feature>